<dbReference type="GO" id="GO:0005737">
    <property type="term" value="C:cytoplasm"/>
    <property type="evidence" value="ECO:0007669"/>
    <property type="project" value="UniProtKB-SubCell"/>
</dbReference>
<dbReference type="InterPro" id="IPR042109">
    <property type="entry name" value="Adenylosuccinate_synth_dom1"/>
</dbReference>
<evidence type="ECO:0000256" key="1">
    <source>
        <dbReference type="ARBA" id="ARBA00003779"/>
    </source>
</evidence>
<feature type="binding site" evidence="10">
    <location>
        <position position="128"/>
    </location>
    <ligand>
        <name>IMP</name>
        <dbReference type="ChEBI" id="CHEBI:58053"/>
    </ligand>
</feature>
<evidence type="ECO:0000256" key="10">
    <source>
        <dbReference type="HAMAP-Rule" id="MF_03125"/>
    </source>
</evidence>
<dbReference type="Gene3D" id="3.90.170.10">
    <property type="entry name" value="Adenylosuccinate Synthetase, subunit A, domain 3"/>
    <property type="match status" value="1"/>
</dbReference>
<feature type="binding site" evidence="10">
    <location>
        <position position="21"/>
    </location>
    <ligand>
        <name>IMP</name>
        <dbReference type="ChEBI" id="CHEBI:58053"/>
    </ligand>
</feature>
<dbReference type="FunFam" id="3.90.170.10:FF:000001">
    <property type="entry name" value="Adenylosuccinate synthetase"/>
    <property type="match status" value="1"/>
</dbReference>
<dbReference type="UniPathway" id="UPA00075">
    <property type="reaction ID" value="UER00335"/>
</dbReference>
<comment type="pathway">
    <text evidence="10">Purine metabolism; AMP biosynthesis via de novo pathway; AMP from IMP: step 1/2.</text>
</comment>
<comment type="subcellular location">
    <subcellularLocation>
        <location evidence="10">Cytoplasm</location>
    </subcellularLocation>
</comment>
<evidence type="ECO:0000256" key="6">
    <source>
        <dbReference type="ARBA" id="ARBA00022741"/>
    </source>
</evidence>
<comment type="caution">
    <text evidence="10">Lacks conserved residue(s) required for the propagation of feature annotation.</text>
</comment>
<comment type="cofactor">
    <cofactor evidence="10">
        <name>Mg(2+)</name>
        <dbReference type="ChEBI" id="CHEBI:18420"/>
    </cofactor>
    <text evidence="10">Binds 1 Mg(2+) ion per subunit.</text>
</comment>
<dbReference type="SMART" id="SM00788">
    <property type="entry name" value="Adenylsucc_synt"/>
    <property type="match status" value="1"/>
</dbReference>
<accession>A0A439D721</accession>
<keyword evidence="13" id="KW-1185">Reference proteome</keyword>
<feature type="active site" evidence="11">
    <location>
        <position position="32"/>
    </location>
</feature>
<dbReference type="Gene3D" id="3.40.440.10">
    <property type="entry name" value="Adenylosuccinate Synthetase, subunit A, domain 1"/>
    <property type="match status" value="1"/>
</dbReference>
<dbReference type="InterPro" id="IPR001114">
    <property type="entry name" value="Adenylosuccinate_synthetase"/>
</dbReference>
<feature type="binding site" evidence="10">
    <location>
        <position position="113"/>
    </location>
    <ligand>
        <name>IMP</name>
        <dbReference type="ChEBI" id="CHEBI:58053"/>
    </ligand>
</feature>
<gene>
    <name evidence="12" type="ORF">EKO27_g4910</name>
</gene>
<comment type="subunit">
    <text evidence="2 10">Homodimer.</text>
</comment>
<dbReference type="InterPro" id="IPR042111">
    <property type="entry name" value="Adenylosuccinate_synth_dom3"/>
</dbReference>
<sequence>MHVKADGLEERELGEGKLGTTNRGIGPSYAVKAGRSGIRLAEVFNPELFESKLRRLAAGYRKRYGDLFEYDIEDELARFNEYRPKLRKYAVDGVSFIRSAQESNMNIVVEGANALMLDIDYGSYPFVTSSNTTLAGIIGGLALNPKNLTETIGVVKAYTTRVGQGAFKTEDTGEIGTKLQEIGREWVRLHGQLVSTLSKANYIPREHRLAEDVDVDDLVVVKYSASINYYSALNLTKLDVLDTLETIKIAIAYKVDGEELDSYPADLDILDRAEVVYHEMPGWQQPTTNAKSFDDLPKQARDYVEYIENFVGVQIKWIGTGPDREAMIKRA</sequence>
<comment type="caution">
    <text evidence="12">The sequence shown here is derived from an EMBL/GenBank/DDBJ whole genome shotgun (WGS) entry which is preliminary data.</text>
</comment>
<dbReference type="GO" id="GO:0004019">
    <property type="term" value="F:adenylosuccinate synthase activity"/>
    <property type="evidence" value="ECO:0007669"/>
    <property type="project" value="UniProtKB-UniRule"/>
</dbReference>
<keyword evidence="8 10" id="KW-0460">Magnesium</keyword>
<dbReference type="EMBL" id="RYZI01000123">
    <property type="protein sequence ID" value="RWA10199.1"/>
    <property type="molecule type" value="Genomic_DNA"/>
</dbReference>
<dbReference type="Pfam" id="PF00709">
    <property type="entry name" value="Adenylsucc_synt"/>
    <property type="match status" value="2"/>
</dbReference>
<dbReference type="GO" id="GO:0046040">
    <property type="term" value="P:IMP metabolic process"/>
    <property type="evidence" value="ECO:0007669"/>
    <property type="project" value="TreeGrafter"/>
</dbReference>
<proteinExistence type="inferred from homology"/>
<protein>
    <recommendedName>
        <fullName evidence="10">Adenylosuccinate synthetase</fullName>
        <shortName evidence="10">AMPSase</shortName>
        <shortName evidence="10">AdSS</shortName>
        <ecNumber evidence="10">6.3.4.4</ecNumber>
    </recommendedName>
    <alternativeName>
        <fullName evidence="10">IMP--aspartate ligase</fullName>
    </alternativeName>
</protein>
<evidence type="ECO:0000256" key="7">
    <source>
        <dbReference type="ARBA" id="ARBA00022755"/>
    </source>
</evidence>
<dbReference type="PROSITE" id="PS00513">
    <property type="entry name" value="ADENYLOSUCCIN_SYN_2"/>
    <property type="match status" value="1"/>
</dbReference>
<keyword evidence="3 10" id="KW-0963">Cytoplasm</keyword>
<keyword evidence="7 10" id="KW-0658">Purine biosynthesis</keyword>
<dbReference type="SUPFAM" id="SSF52540">
    <property type="entry name" value="P-loop containing nucleoside triphosphate hydrolases"/>
    <property type="match status" value="1"/>
</dbReference>
<evidence type="ECO:0000256" key="11">
    <source>
        <dbReference type="PROSITE-ProRule" id="PRU10134"/>
    </source>
</evidence>
<comment type="function">
    <text evidence="10">Plays an important role in the de novo pathway and in the salvage pathway of purine nucleotide biosynthesis. Catalyzes the first commited step in the biosynthesis of AMP from IMP.</text>
</comment>
<dbReference type="GO" id="GO:0044208">
    <property type="term" value="P:'de novo' AMP biosynthetic process"/>
    <property type="evidence" value="ECO:0007669"/>
    <property type="project" value="UniProtKB-UniRule"/>
</dbReference>
<name>A0A439D721_9PEZI</name>
<comment type="function">
    <text evidence="1">Plays an important role in the de novo pathway and in the salvage pathway of purine nucleotide biosynthesis. Catalyzes the first committed step in the biosynthesis of AMP from IMP.</text>
</comment>
<comment type="similarity">
    <text evidence="10">Belongs to the adenylosuccinate synthetase family.</text>
</comment>
<evidence type="ECO:0000256" key="3">
    <source>
        <dbReference type="ARBA" id="ARBA00022490"/>
    </source>
</evidence>
<evidence type="ECO:0000256" key="4">
    <source>
        <dbReference type="ARBA" id="ARBA00022598"/>
    </source>
</evidence>
<dbReference type="PANTHER" id="PTHR11846">
    <property type="entry name" value="ADENYLOSUCCINATE SYNTHETASE"/>
    <property type="match status" value="1"/>
</dbReference>
<feature type="binding site" evidence="10">
    <location>
        <begin position="319"/>
        <end position="321"/>
    </location>
    <ligand>
        <name>GTP</name>
        <dbReference type="ChEBI" id="CHEBI:37565"/>
    </ligand>
</feature>
<feature type="binding site" evidence="10">
    <location>
        <begin position="237"/>
        <end position="239"/>
    </location>
    <ligand>
        <name>GTP</name>
        <dbReference type="ChEBI" id="CHEBI:37565"/>
    </ligand>
</feature>
<evidence type="ECO:0000256" key="5">
    <source>
        <dbReference type="ARBA" id="ARBA00022723"/>
    </source>
</evidence>
<dbReference type="InterPro" id="IPR033128">
    <property type="entry name" value="Adenylosuccin_syn_Lys_AS"/>
</dbReference>
<feature type="binding site" evidence="10">
    <location>
        <position position="208"/>
    </location>
    <ligand>
        <name>GTP</name>
        <dbReference type="ChEBI" id="CHEBI:37565"/>
    </ligand>
</feature>
<reference evidence="12 13" key="1">
    <citation type="submission" date="2018-12" db="EMBL/GenBank/DDBJ databases">
        <title>Draft genome sequence of Xylaria grammica IHI A82.</title>
        <authorList>
            <person name="Buettner E."/>
            <person name="Kellner H."/>
        </authorList>
    </citation>
    <scope>NUCLEOTIDE SEQUENCE [LARGE SCALE GENOMIC DNA]</scope>
    <source>
        <strain evidence="12 13">IHI A82</strain>
    </source>
</reference>
<dbReference type="GO" id="GO:0005525">
    <property type="term" value="F:GTP binding"/>
    <property type="evidence" value="ECO:0007669"/>
    <property type="project" value="UniProtKB-UniRule"/>
</dbReference>
<evidence type="ECO:0000313" key="12">
    <source>
        <dbReference type="EMBL" id="RWA10199.1"/>
    </source>
</evidence>
<dbReference type="InterPro" id="IPR027417">
    <property type="entry name" value="P-loop_NTPase"/>
</dbReference>
<feature type="binding site" evidence="10">
    <location>
        <position position="35"/>
    </location>
    <ligand>
        <name>IMP</name>
        <dbReference type="ChEBI" id="CHEBI:58053"/>
        <note>ligand shared between dimeric partners</note>
    </ligand>
</feature>
<dbReference type="AlphaFoldDB" id="A0A439D721"/>
<dbReference type="Proteomes" id="UP000286045">
    <property type="component" value="Unassembled WGS sequence"/>
</dbReference>
<dbReference type="HAMAP" id="MF_00011">
    <property type="entry name" value="Adenylosucc_synth"/>
    <property type="match status" value="1"/>
</dbReference>
<evidence type="ECO:0000256" key="9">
    <source>
        <dbReference type="ARBA" id="ARBA00023134"/>
    </source>
</evidence>
<organism evidence="12 13">
    <name type="scientific">Xylaria grammica</name>
    <dbReference type="NCBI Taxonomy" id="363999"/>
    <lineage>
        <taxon>Eukaryota</taxon>
        <taxon>Fungi</taxon>
        <taxon>Dikarya</taxon>
        <taxon>Ascomycota</taxon>
        <taxon>Pezizomycotina</taxon>
        <taxon>Sordariomycetes</taxon>
        <taxon>Xylariomycetidae</taxon>
        <taxon>Xylariales</taxon>
        <taxon>Xylariaceae</taxon>
        <taxon>Xylaria</taxon>
    </lineage>
</organism>
<evidence type="ECO:0000256" key="8">
    <source>
        <dbReference type="ARBA" id="ARBA00022842"/>
    </source>
</evidence>
<keyword evidence="5 10" id="KW-0479">Metal-binding</keyword>
<keyword evidence="4 10" id="KW-0436">Ligase</keyword>
<evidence type="ECO:0000256" key="2">
    <source>
        <dbReference type="ARBA" id="ARBA00011738"/>
    </source>
</evidence>
<keyword evidence="6 10" id="KW-0547">Nucleotide-binding</keyword>
<dbReference type="STRING" id="363999.A0A439D721"/>
<comment type="catalytic activity">
    <reaction evidence="10">
        <text>IMP + L-aspartate + GTP = N(6)-(1,2-dicarboxyethyl)-AMP + GDP + phosphate + 2 H(+)</text>
        <dbReference type="Rhea" id="RHEA:15753"/>
        <dbReference type="ChEBI" id="CHEBI:15378"/>
        <dbReference type="ChEBI" id="CHEBI:29991"/>
        <dbReference type="ChEBI" id="CHEBI:37565"/>
        <dbReference type="ChEBI" id="CHEBI:43474"/>
        <dbReference type="ChEBI" id="CHEBI:57567"/>
        <dbReference type="ChEBI" id="CHEBI:58053"/>
        <dbReference type="ChEBI" id="CHEBI:58189"/>
        <dbReference type="EC" id="6.3.4.4"/>
    </reaction>
</comment>
<dbReference type="EC" id="6.3.4.4" evidence="10"/>
<dbReference type="GO" id="GO:0000287">
    <property type="term" value="F:magnesium ion binding"/>
    <property type="evidence" value="ECO:0007669"/>
    <property type="project" value="UniProtKB-UniRule"/>
</dbReference>
<dbReference type="PANTHER" id="PTHR11846:SF0">
    <property type="entry name" value="ADENYLOSUCCINATE SYNTHETASE"/>
    <property type="match status" value="1"/>
</dbReference>
<evidence type="ECO:0000313" key="13">
    <source>
        <dbReference type="Proteomes" id="UP000286045"/>
    </source>
</evidence>
<keyword evidence="9 10" id="KW-0342">GTP-binding</keyword>